<evidence type="ECO:0000313" key="3">
    <source>
        <dbReference type="Proteomes" id="UP000254866"/>
    </source>
</evidence>
<accession>A0A370U282</accession>
<dbReference type="Proteomes" id="UP000254866">
    <property type="component" value="Unassembled WGS sequence"/>
</dbReference>
<dbReference type="PANTHER" id="PTHR36847:SF1">
    <property type="entry name" value="AMIDOLIGASE ENZYME"/>
    <property type="match status" value="1"/>
</dbReference>
<dbReference type="EMBL" id="NPIC01000001">
    <property type="protein sequence ID" value="RDL41899.1"/>
    <property type="molecule type" value="Genomic_DNA"/>
</dbReference>
<dbReference type="GeneID" id="43594727"/>
<protein>
    <recommendedName>
        <fullName evidence="4">Amidoligase enzyme</fullName>
    </recommendedName>
</protein>
<dbReference type="OrthoDB" id="412402at2759"/>
<evidence type="ECO:0000256" key="1">
    <source>
        <dbReference type="SAM" id="MobiDB-lite"/>
    </source>
</evidence>
<proteinExistence type="predicted"/>
<dbReference type="AlphaFoldDB" id="A0A370U282"/>
<keyword evidence="3" id="KW-1185">Reference proteome</keyword>
<name>A0A370U282_9HELO</name>
<organism evidence="2 3">
    <name type="scientific">Venustampulla echinocandica</name>
    <dbReference type="NCBI Taxonomy" id="2656787"/>
    <lineage>
        <taxon>Eukaryota</taxon>
        <taxon>Fungi</taxon>
        <taxon>Dikarya</taxon>
        <taxon>Ascomycota</taxon>
        <taxon>Pezizomycotina</taxon>
        <taxon>Leotiomycetes</taxon>
        <taxon>Helotiales</taxon>
        <taxon>Pleuroascaceae</taxon>
        <taxon>Venustampulla</taxon>
    </lineage>
</organism>
<evidence type="ECO:0008006" key="4">
    <source>
        <dbReference type="Google" id="ProtNLM"/>
    </source>
</evidence>
<dbReference type="RefSeq" id="XP_031874555.1">
    <property type="nucleotide sequence ID" value="XM_032010501.1"/>
</dbReference>
<reference evidence="2 3" key="1">
    <citation type="journal article" date="2018" name="IMA Fungus">
        <title>IMA Genome-F 9: Draft genome sequence of Annulohypoxylon stygium, Aspergillus mulundensis, Berkeleyomyces basicola (syn. Thielaviopsis basicola), Ceratocystis smalleyi, two Cercospora beticola strains, Coleophoma cylindrospora, Fusarium fracticaudum, Phialophora cf. hyalina, and Morchella septimelata.</title>
        <authorList>
            <person name="Wingfield B.D."/>
            <person name="Bills G.F."/>
            <person name="Dong Y."/>
            <person name="Huang W."/>
            <person name="Nel W.J."/>
            <person name="Swalarsk-Parry B.S."/>
            <person name="Vaghefi N."/>
            <person name="Wilken P.M."/>
            <person name="An Z."/>
            <person name="de Beer Z.W."/>
            <person name="De Vos L."/>
            <person name="Chen L."/>
            <person name="Duong T.A."/>
            <person name="Gao Y."/>
            <person name="Hammerbacher A."/>
            <person name="Kikkert J.R."/>
            <person name="Li Y."/>
            <person name="Li H."/>
            <person name="Li K."/>
            <person name="Li Q."/>
            <person name="Liu X."/>
            <person name="Ma X."/>
            <person name="Naidoo K."/>
            <person name="Pethybridge S.J."/>
            <person name="Sun J."/>
            <person name="Steenkamp E.T."/>
            <person name="van der Nest M.A."/>
            <person name="van Wyk S."/>
            <person name="Wingfield M.J."/>
            <person name="Xiong C."/>
            <person name="Yue Q."/>
            <person name="Zhang X."/>
        </authorList>
    </citation>
    <scope>NUCLEOTIDE SEQUENCE [LARGE SCALE GENOMIC DNA]</scope>
    <source>
        <strain evidence="2 3">BP 5553</strain>
    </source>
</reference>
<evidence type="ECO:0000313" key="2">
    <source>
        <dbReference type="EMBL" id="RDL41899.1"/>
    </source>
</evidence>
<feature type="compositionally biased region" description="Acidic residues" evidence="1">
    <location>
        <begin position="400"/>
        <end position="412"/>
    </location>
</feature>
<dbReference type="STRING" id="2656787.A0A370U282"/>
<dbReference type="Pfam" id="PF12224">
    <property type="entry name" value="Amidoligase_2"/>
    <property type="match status" value="1"/>
</dbReference>
<dbReference type="InterPro" id="IPR022025">
    <property type="entry name" value="Amidoligase_2"/>
</dbReference>
<gene>
    <name evidence="2" type="ORF">BP5553_01878</name>
</gene>
<feature type="region of interest" description="Disordered" evidence="1">
    <location>
        <begin position="399"/>
        <end position="447"/>
    </location>
</feature>
<dbReference type="PANTHER" id="PTHR36847">
    <property type="entry name" value="AMIDOLIGASE ENZYME"/>
    <property type="match status" value="1"/>
</dbReference>
<sequence length="447" mass="49979">MSEHLTFGIELEFAVGYLAPYDKTPEDLGNREARLPFLYDYINEFKWRDSCDFDNVLRDDCICSDSEIPTDGAMEHIADTLREANYSVQVAGPSSGTSHDLSKWMVTFDSSIHGPAKDCSRPGEMIGSGYRYFGIELVSPVLNFSSSSLQAVANICELLTSKYVINTNDSTGLHVHVGNGTDGFSFNNIRKLVSFFWAFTPQLNTLHPPVRQSMNHTGNTCYGSLRENSEFSLWCRTECTTNPSILKKLTILLDCVDQATLLKSIENLYSEDRGMAYNFMGLVEENGKPTIEFRQHEGTMDAAAATAWIETAVGIVNFCQNASAMSLNVLLNITMFESWERLFDGRDDERERVYGPPLAEDAFTVIDLLKHINLHGPAQFYEERGLYVHKNRVTFRDIYGCDEGDPETEDTDDGSRYEPSSDETESECPMVMSDGSEDGSGSNEGSE</sequence>
<comment type="caution">
    <text evidence="2">The sequence shown here is derived from an EMBL/GenBank/DDBJ whole genome shotgun (WGS) entry which is preliminary data.</text>
</comment>